<protein>
    <submittedName>
        <fullName evidence="2">Polyhydroxyalkanoate synthesis regulator</fullName>
    </submittedName>
</protein>
<accession>A0A2W6P5Y2</accession>
<dbReference type="EMBL" id="QKWW01000068">
    <property type="protein sequence ID" value="PZT53526.1"/>
    <property type="molecule type" value="Genomic_DNA"/>
</dbReference>
<evidence type="ECO:0000313" key="3">
    <source>
        <dbReference type="Proteomes" id="UP000249204"/>
    </source>
</evidence>
<proteinExistence type="predicted"/>
<dbReference type="NCBIfam" id="NF047773">
    <property type="entry name" value="phas_rel_Lepto"/>
    <property type="match status" value="1"/>
</dbReference>
<dbReference type="Proteomes" id="UP000249204">
    <property type="component" value="Unassembled WGS sequence"/>
</dbReference>
<dbReference type="PANTHER" id="PTHR38664">
    <property type="entry name" value="SLR0058 PROTEIN"/>
    <property type="match status" value="1"/>
</dbReference>
<dbReference type="RefSeq" id="WP_111272280.1">
    <property type="nucleotide sequence ID" value="NZ_QKWW01000068.1"/>
</dbReference>
<feature type="region of interest" description="Disordered" evidence="1">
    <location>
        <begin position="100"/>
        <end position="128"/>
    </location>
</feature>
<sequence length="128" mass="14039">MSDLFKKAFSLGLGLTVVSKEKIEKAVDDLVKRGELAPGESKAFIERLMERGDEEQSQLKRVIQEQVKRVLQEAGVASESDVTSLEQRVAVLEKKLAELGHSQTPQLQGNEAPAPSEDSPPLKGNEIE</sequence>
<evidence type="ECO:0000313" key="2">
    <source>
        <dbReference type="EMBL" id="PZT53526.1"/>
    </source>
</evidence>
<gene>
    <name evidence="2" type="ORF">DN757_21735</name>
</gene>
<dbReference type="PANTHER" id="PTHR38664:SF1">
    <property type="entry name" value="SLR0058 PROTEIN"/>
    <property type="match status" value="1"/>
</dbReference>
<comment type="caution">
    <text evidence="2">The sequence shown here is derived from an EMBL/GenBank/DDBJ whole genome shotgun (WGS) entry which is preliminary data.</text>
</comment>
<organism evidence="2 3">
    <name type="scientific">Paenibacillus silvae</name>
    <dbReference type="NCBI Taxonomy" id="1325358"/>
    <lineage>
        <taxon>Bacteria</taxon>
        <taxon>Bacillati</taxon>
        <taxon>Bacillota</taxon>
        <taxon>Bacilli</taxon>
        <taxon>Bacillales</taxon>
        <taxon>Paenibacillaceae</taxon>
        <taxon>Paenibacillus</taxon>
    </lineage>
</organism>
<dbReference type="InterPro" id="IPR008769">
    <property type="entry name" value="PhaF_PhaI"/>
</dbReference>
<name>A0A2W6P5Y2_9BACL</name>
<dbReference type="AlphaFoldDB" id="A0A2W6P5Y2"/>
<reference evidence="2 3" key="1">
    <citation type="submission" date="2018-06" db="EMBL/GenBank/DDBJ databases">
        <title>Isolation of heavy metals resistant Paenibacillus silvae NC2 from Gold-Copper mine in ZiJin, China.</title>
        <authorList>
            <person name="Xu J."/>
            <person name="Mazhar H.S."/>
            <person name="Rensing C."/>
        </authorList>
    </citation>
    <scope>NUCLEOTIDE SEQUENCE [LARGE SCALE GENOMIC DNA]</scope>
    <source>
        <strain evidence="2 3">NC2</strain>
    </source>
</reference>
<evidence type="ECO:0000256" key="1">
    <source>
        <dbReference type="SAM" id="MobiDB-lite"/>
    </source>
</evidence>